<keyword evidence="2" id="KW-0732">Signal</keyword>
<gene>
    <name evidence="3" type="ORF">EDD38_3990</name>
</gene>
<evidence type="ECO:0000313" key="4">
    <source>
        <dbReference type="Proteomes" id="UP000266906"/>
    </source>
</evidence>
<dbReference type="EMBL" id="RKQG01000001">
    <property type="protein sequence ID" value="RPE35636.1"/>
    <property type="molecule type" value="Genomic_DNA"/>
</dbReference>
<comment type="caution">
    <text evidence="3">The sequence shown here is derived from an EMBL/GenBank/DDBJ whole genome shotgun (WGS) entry which is preliminary data.</text>
</comment>
<organism evidence="3 4">
    <name type="scientific">Kitasatospora cineracea</name>
    <dbReference type="NCBI Taxonomy" id="88074"/>
    <lineage>
        <taxon>Bacteria</taxon>
        <taxon>Bacillati</taxon>
        <taxon>Actinomycetota</taxon>
        <taxon>Actinomycetes</taxon>
        <taxon>Kitasatosporales</taxon>
        <taxon>Streptomycetaceae</taxon>
        <taxon>Kitasatospora</taxon>
    </lineage>
</organism>
<proteinExistence type="predicted"/>
<name>A0A3N4RRZ3_9ACTN</name>
<evidence type="ECO:0000256" key="1">
    <source>
        <dbReference type="SAM" id="MobiDB-lite"/>
    </source>
</evidence>
<dbReference type="AlphaFoldDB" id="A0A3N4RRZ3"/>
<feature type="compositionally biased region" description="Gly residues" evidence="1">
    <location>
        <begin position="66"/>
        <end position="76"/>
    </location>
</feature>
<sequence>MRLNRFAVAAVLAAAALALTACDPEGSSSGASGSAPAATASAGGSAPAAAPAASGSPKPAASGGKSTAGGTAGGTTGKATAPAADCTAGAAGRTVVEATENAYLTHVWMRAKSTEFVCGPDVPGDGYWEAQGDPRLYSFDNDVKTYLLDENLKAKSVDLFVFMKAQEACLKQARPAAPYRCFGNQYEVKVGAQNKVLSITQLYRP</sequence>
<feature type="compositionally biased region" description="Low complexity" evidence="1">
    <location>
        <begin position="28"/>
        <end position="65"/>
    </location>
</feature>
<evidence type="ECO:0000313" key="3">
    <source>
        <dbReference type="EMBL" id="RPE35636.1"/>
    </source>
</evidence>
<feature type="chain" id="PRO_5039366354" description="Lipoprotein" evidence="2">
    <location>
        <begin position="22"/>
        <end position="205"/>
    </location>
</feature>
<reference evidence="3 4" key="1">
    <citation type="submission" date="2018-11" db="EMBL/GenBank/DDBJ databases">
        <title>Sequencing the genomes of 1000 actinobacteria strains.</title>
        <authorList>
            <person name="Klenk H.-P."/>
        </authorList>
    </citation>
    <scope>NUCLEOTIDE SEQUENCE [LARGE SCALE GENOMIC DNA]</scope>
    <source>
        <strain evidence="3 4">DSM 44781</strain>
    </source>
</reference>
<feature type="region of interest" description="Disordered" evidence="1">
    <location>
        <begin position="28"/>
        <end position="79"/>
    </location>
</feature>
<evidence type="ECO:0000256" key="2">
    <source>
        <dbReference type="SAM" id="SignalP"/>
    </source>
</evidence>
<feature type="signal peptide" evidence="2">
    <location>
        <begin position="1"/>
        <end position="21"/>
    </location>
</feature>
<accession>A0A3N4RRZ3</accession>
<dbReference type="PROSITE" id="PS51257">
    <property type="entry name" value="PROKAR_LIPOPROTEIN"/>
    <property type="match status" value="1"/>
</dbReference>
<keyword evidence="4" id="KW-1185">Reference proteome</keyword>
<dbReference type="Proteomes" id="UP000266906">
    <property type="component" value="Unassembled WGS sequence"/>
</dbReference>
<evidence type="ECO:0008006" key="5">
    <source>
        <dbReference type="Google" id="ProtNLM"/>
    </source>
</evidence>
<dbReference type="RefSeq" id="WP_162871622.1">
    <property type="nucleotide sequence ID" value="NZ_RKQG01000001.1"/>
</dbReference>
<protein>
    <recommendedName>
        <fullName evidence="5">Lipoprotein</fullName>
    </recommendedName>
</protein>